<dbReference type="Proteomes" id="UP001145114">
    <property type="component" value="Unassembled WGS sequence"/>
</dbReference>
<gene>
    <name evidence="1" type="ORF">EV182_001302</name>
</gene>
<evidence type="ECO:0000313" key="2">
    <source>
        <dbReference type="Proteomes" id="UP001145114"/>
    </source>
</evidence>
<comment type="caution">
    <text evidence="1">The sequence shown here is derived from an EMBL/GenBank/DDBJ whole genome shotgun (WGS) entry which is preliminary data.</text>
</comment>
<keyword evidence="2" id="KW-1185">Reference proteome</keyword>
<evidence type="ECO:0000313" key="1">
    <source>
        <dbReference type="EMBL" id="KAJ1679799.1"/>
    </source>
</evidence>
<proteinExistence type="predicted"/>
<protein>
    <submittedName>
        <fullName evidence="1">Uncharacterized protein</fullName>
    </submittedName>
</protein>
<reference evidence="1" key="1">
    <citation type="submission" date="2022-06" db="EMBL/GenBank/DDBJ databases">
        <title>Phylogenomic reconstructions and comparative analyses of Kickxellomycotina fungi.</title>
        <authorList>
            <person name="Reynolds N.K."/>
            <person name="Stajich J.E."/>
            <person name="Barry K."/>
            <person name="Grigoriev I.V."/>
            <person name="Crous P."/>
            <person name="Smith M.E."/>
        </authorList>
    </citation>
    <scope>NUCLEOTIDE SEQUENCE</scope>
    <source>
        <strain evidence="1">RSA 2271</strain>
    </source>
</reference>
<name>A0ACC1HTB1_9FUNG</name>
<organism evidence="1 2">
    <name type="scientific">Spiromyces aspiralis</name>
    <dbReference type="NCBI Taxonomy" id="68401"/>
    <lineage>
        <taxon>Eukaryota</taxon>
        <taxon>Fungi</taxon>
        <taxon>Fungi incertae sedis</taxon>
        <taxon>Zoopagomycota</taxon>
        <taxon>Kickxellomycotina</taxon>
        <taxon>Kickxellomycetes</taxon>
        <taxon>Kickxellales</taxon>
        <taxon>Kickxellaceae</taxon>
        <taxon>Spiromyces</taxon>
    </lineage>
</organism>
<sequence length="82" mass="8319">MKFHSIAALAALAFASTSLALPIDSAKPVANSNPDVGVAARANVNSNADSINALAKVFNKAANTGLLKPILQIFSLLNAGKS</sequence>
<dbReference type="EMBL" id="JAMZIH010000174">
    <property type="protein sequence ID" value="KAJ1679799.1"/>
    <property type="molecule type" value="Genomic_DNA"/>
</dbReference>
<accession>A0ACC1HTB1</accession>